<dbReference type="Proteomes" id="UP000596063">
    <property type="component" value="Chromosome"/>
</dbReference>
<evidence type="ECO:0000259" key="5">
    <source>
        <dbReference type="Pfam" id="PF03888"/>
    </source>
</evidence>
<dbReference type="InterPro" id="IPR038484">
    <property type="entry name" value="MucB/RseB_C_sf"/>
</dbReference>
<comment type="subcellular location">
    <subcellularLocation>
        <location evidence="1">Periplasm</location>
    </subcellularLocation>
</comment>
<evidence type="ECO:0000313" key="8">
    <source>
        <dbReference type="Proteomes" id="UP000596063"/>
    </source>
</evidence>
<accession>A0A7T4R2Y3</accession>
<feature type="domain" description="MucB/RseB N-terminal" evidence="5">
    <location>
        <begin position="1"/>
        <end position="150"/>
    </location>
</feature>
<evidence type="ECO:0000256" key="1">
    <source>
        <dbReference type="ARBA" id="ARBA00004418"/>
    </source>
</evidence>
<dbReference type="Gene3D" id="3.30.200.100">
    <property type="entry name" value="MucB/RseB, C-terminal domain"/>
    <property type="match status" value="1"/>
</dbReference>
<keyword evidence="4" id="KW-0574">Periplasm</keyword>
<keyword evidence="8" id="KW-1185">Reference proteome</keyword>
<organism evidence="7 8">
    <name type="scientific">Spongiibacter nanhainus</name>
    <dbReference type="NCBI Taxonomy" id="2794344"/>
    <lineage>
        <taxon>Bacteria</taxon>
        <taxon>Pseudomonadati</taxon>
        <taxon>Pseudomonadota</taxon>
        <taxon>Gammaproteobacteria</taxon>
        <taxon>Cellvibrionales</taxon>
        <taxon>Spongiibacteraceae</taxon>
        <taxon>Spongiibacter</taxon>
    </lineage>
</organism>
<dbReference type="Pfam" id="PF03888">
    <property type="entry name" value="MucB_RseB"/>
    <property type="match status" value="1"/>
</dbReference>
<dbReference type="CDD" id="cd16327">
    <property type="entry name" value="RseB"/>
    <property type="match status" value="1"/>
</dbReference>
<dbReference type="EMBL" id="CP066167">
    <property type="protein sequence ID" value="QQD19212.1"/>
    <property type="molecule type" value="Genomic_DNA"/>
</dbReference>
<evidence type="ECO:0000256" key="2">
    <source>
        <dbReference type="ARBA" id="ARBA00008150"/>
    </source>
</evidence>
<dbReference type="GO" id="GO:0045152">
    <property type="term" value="F:antisigma factor binding"/>
    <property type="evidence" value="ECO:0007669"/>
    <property type="project" value="TreeGrafter"/>
</dbReference>
<dbReference type="InterPro" id="IPR033436">
    <property type="entry name" value="MucB/RseB_C"/>
</dbReference>
<evidence type="ECO:0000313" key="7">
    <source>
        <dbReference type="EMBL" id="QQD19212.1"/>
    </source>
</evidence>
<dbReference type="GO" id="GO:0030288">
    <property type="term" value="C:outer membrane-bounded periplasmic space"/>
    <property type="evidence" value="ECO:0007669"/>
    <property type="project" value="TreeGrafter"/>
</dbReference>
<dbReference type="InterPro" id="IPR005588">
    <property type="entry name" value="MucB_RseB"/>
</dbReference>
<dbReference type="InterPro" id="IPR033434">
    <property type="entry name" value="MucB/RseB_N"/>
</dbReference>
<dbReference type="PANTHER" id="PTHR38782">
    <property type="match status" value="1"/>
</dbReference>
<name>A0A7T4R2Y3_9GAMM</name>
<dbReference type="KEGG" id="snan:I6N98_04995"/>
<protein>
    <submittedName>
        <fullName evidence="7">MucB/RseB C-terminal domain-containing protein</fullName>
    </submittedName>
</protein>
<comment type="similarity">
    <text evidence="2">Belongs to the RseB family.</text>
</comment>
<feature type="domain" description="MucB/RseB C-terminal" evidence="6">
    <location>
        <begin position="174"/>
        <end position="264"/>
    </location>
</feature>
<dbReference type="Pfam" id="PF17188">
    <property type="entry name" value="MucB_RseB_C"/>
    <property type="match status" value="1"/>
</dbReference>
<dbReference type="GO" id="GO:0032885">
    <property type="term" value="P:regulation of polysaccharide biosynthetic process"/>
    <property type="evidence" value="ECO:0007669"/>
    <property type="project" value="TreeGrafter"/>
</dbReference>
<evidence type="ECO:0000259" key="6">
    <source>
        <dbReference type="Pfam" id="PF17188"/>
    </source>
</evidence>
<evidence type="ECO:0000256" key="4">
    <source>
        <dbReference type="ARBA" id="ARBA00022764"/>
    </source>
</evidence>
<dbReference type="Gene3D" id="2.50.20.10">
    <property type="entry name" value="Lipoprotein localisation LolA/LolB/LppX"/>
    <property type="match status" value="1"/>
</dbReference>
<dbReference type="PIRSF" id="PIRSF005427">
    <property type="entry name" value="RseB"/>
    <property type="match status" value="1"/>
</dbReference>
<dbReference type="PANTHER" id="PTHR38782:SF1">
    <property type="entry name" value="SIGMA-E FACTOR REGULATORY PROTEIN RSEB"/>
    <property type="match status" value="1"/>
</dbReference>
<evidence type="ECO:0000256" key="3">
    <source>
        <dbReference type="ARBA" id="ARBA00022729"/>
    </source>
</evidence>
<gene>
    <name evidence="7" type="ORF">I6N98_04995</name>
</gene>
<dbReference type="AlphaFoldDB" id="A0A7T4R2Y3"/>
<proteinExistence type="inferred from homology"/>
<reference evidence="7 8" key="1">
    <citation type="submission" date="2020-12" db="EMBL/GenBank/DDBJ databases">
        <authorList>
            <person name="Shan Y."/>
        </authorList>
    </citation>
    <scope>NUCLEOTIDE SEQUENCE [LARGE SCALE GENOMIC DNA]</scope>
    <source>
        <strain evidence="8">csc3.9</strain>
    </source>
</reference>
<keyword evidence="3" id="KW-0732">Signal</keyword>
<sequence>MTESHRQLNYQGIFTYQIGEQVSSFRISHTVRDGKEFESLESLDGEHRDLVRQGHDVHCVHPGPELIRLKVAGDPGVDYSYIVDMEGRQRVAGRQAVSLAIRPRDTHRLGYRLALDEQTGLLLRSDIISQQGKMLERFQYVMLELGEAPASMPTPVATSHSKFNAVADDAGRAALPWKPAWVPSGFTLVPAPEPAADSGQSYTDGLAVLSIFVEALETSTVREGSMRRGASVSYTTSYPEYSKLVTVVGEVPMSTAKRVAESIRWNNDVSQQQVLQ</sequence>